<evidence type="ECO:0000256" key="1">
    <source>
        <dbReference type="ARBA" id="ARBA00004651"/>
    </source>
</evidence>
<dbReference type="Proteomes" id="UP000831537">
    <property type="component" value="Chromosome"/>
</dbReference>
<name>A0ABY4GRX5_9BACI</name>
<dbReference type="PANTHER" id="PTHR43005">
    <property type="entry name" value="BLR7065 PROTEIN"/>
    <property type="match status" value="1"/>
</dbReference>
<organism evidence="9 10">
    <name type="scientific">Gracilibacillus salinarum</name>
    <dbReference type="NCBI Taxonomy" id="2932255"/>
    <lineage>
        <taxon>Bacteria</taxon>
        <taxon>Bacillati</taxon>
        <taxon>Bacillota</taxon>
        <taxon>Bacilli</taxon>
        <taxon>Bacillales</taxon>
        <taxon>Bacillaceae</taxon>
        <taxon>Gracilibacillus</taxon>
    </lineage>
</organism>
<reference evidence="9 10" key="1">
    <citation type="submission" date="2022-04" db="EMBL/GenBank/DDBJ databases">
        <title>Gracilibacillus sp. isolated from saltern.</title>
        <authorList>
            <person name="Won M."/>
            <person name="Lee C.-M."/>
            <person name="Woen H.-Y."/>
            <person name="Kwon S.-W."/>
        </authorList>
    </citation>
    <scope>NUCLEOTIDE SEQUENCE [LARGE SCALE GENOMIC DNA]</scope>
    <source>
        <strain evidence="9 10">SSPM10-3</strain>
    </source>
</reference>
<keyword evidence="2 7" id="KW-0813">Transport</keyword>
<dbReference type="PROSITE" id="PS50928">
    <property type="entry name" value="ABC_TM1"/>
    <property type="match status" value="1"/>
</dbReference>
<keyword evidence="4 7" id="KW-0812">Transmembrane</keyword>
<feature type="domain" description="ABC transmembrane type-1" evidence="8">
    <location>
        <begin position="80"/>
        <end position="292"/>
    </location>
</feature>
<feature type="transmembrane region" description="Helical" evidence="7">
    <location>
        <begin position="84"/>
        <end position="105"/>
    </location>
</feature>
<dbReference type="Gene3D" id="1.10.3720.10">
    <property type="entry name" value="MetI-like"/>
    <property type="match status" value="1"/>
</dbReference>
<dbReference type="InterPro" id="IPR000515">
    <property type="entry name" value="MetI-like"/>
</dbReference>
<sequence length="308" mass="34689">MGSKNIKRQKYSREQQRRFTAMLLIIPSIIFLVGLIAYPLVKVVIDSFRLVNLTNVAVSGFAGFENYVKVLTNEHFQKALSNTVIWTLLSVIGEFIFGMITAVALNNQVKGVGFFRSLIIIPFVVPVVVAGLTWEWMLSPDFGIINYLFEKIGLISESVNWLGEKETALLTVTFVNIWRSFPFYTVTLLAALQSIPHDIIEAAAVDGANAPKRFMKIIFPQLKSVSMVLIGMHLIWTSINFDYVWVMTEGGPFYATETLPVQIYRYAMKQYDVGAASALSTMMIGLMTIGFVTYFYIKKVRSKSEGIK</sequence>
<evidence type="ECO:0000256" key="6">
    <source>
        <dbReference type="ARBA" id="ARBA00023136"/>
    </source>
</evidence>
<keyword evidence="5 7" id="KW-1133">Transmembrane helix</keyword>
<feature type="transmembrane region" description="Helical" evidence="7">
    <location>
        <begin position="222"/>
        <end position="239"/>
    </location>
</feature>
<feature type="transmembrane region" description="Helical" evidence="7">
    <location>
        <begin position="275"/>
        <end position="297"/>
    </location>
</feature>
<evidence type="ECO:0000313" key="9">
    <source>
        <dbReference type="EMBL" id="UOQ86976.1"/>
    </source>
</evidence>
<feature type="transmembrane region" description="Helical" evidence="7">
    <location>
        <begin position="117"/>
        <end position="137"/>
    </location>
</feature>
<feature type="transmembrane region" description="Helical" evidence="7">
    <location>
        <begin position="21"/>
        <end position="41"/>
    </location>
</feature>
<evidence type="ECO:0000259" key="8">
    <source>
        <dbReference type="PROSITE" id="PS50928"/>
    </source>
</evidence>
<evidence type="ECO:0000256" key="7">
    <source>
        <dbReference type="RuleBase" id="RU363032"/>
    </source>
</evidence>
<evidence type="ECO:0000313" key="10">
    <source>
        <dbReference type="Proteomes" id="UP000831537"/>
    </source>
</evidence>
<evidence type="ECO:0000256" key="3">
    <source>
        <dbReference type="ARBA" id="ARBA00022475"/>
    </source>
</evidence>
<evidence type="ECO:0000256" key="2">
    <source>
        <dbReference type="ARBA" id="ARBA00022448"/>
    </source>
</evidence>
<comment type="similarity">
    <text evidence="7">Belongs to the binding-protein-dependent transport system permease family.</text>
</comment>
<dbReference type="SUPFAM" id="SSF161098">
    <property type="entry name" value="MetI-like"/>
    <property type="match status" value="1"/>
</dbReference>
<evidence type="ECO:0000256" key="4">
    <source>
        <dbReference type="ARBA" id="ARBA00022692"/>
    </source>
</evidence>
<gene>
    <name evidence="9" type="ORF">MUN87_08875</name>
</gene>
<keyword evidence="6 7" id="KW-0472">Membrane</keyword>
<protein>
    <submittedName>
        <fullName evidence="9">Sugar ABC transporter permease</fullName>
    </submittedName>
</protein>
<dbReference type="PANTHER" id="PTHR43005:SF1">
    <property type="entry name" value="SPERMIDINE_PUTRESCINE TRANSPORT SYSTEM PERMEASE PROTEIN"/>
    <property type="match status" value="1"/>
</dbReference>
<dbReference type="EMBL" id="CP095071">
    <property type="protein sequence ID" value="UOQ86976.1"/>
    <property type="molecule type" value="Genomic_DNA"/>
</dbReference>
<accession>A0ABY4GRX5</accession>
<proteinExistence type="inferred from homology"/>
<feature type="transmembrane region" description="Helical" evidence="7">
    <location>
        <begin position="168"/>
        <end position="192"/>
    </location>
</feature>
<dbReference type="RefSeq" id="WP_244747394.1">
    <property type="nucleotide sequence ID" value="NZ_CP095071.1"/>
</dbReference>
<keyword evidence="10" id="KW-1185">Reference proteome</keyword>
<keyword evidence="3" id="KW-1003">Cell membrane</keyword>
<evidence type="ECO:0000256" key="5">
    <source>
        <dbReference type="ARBA" id="ARBA00022989"/>
    </source>
</evidence>
<comment type="subcellular location">
    <subcellularLocation>
        <location evidence="1 7">Cell membrane</location>
        <topology evidence="1 7">Multi-pass membrane protein</topology>
    </subcellularLocation>
</comment>
<dbReference type="CDD" id="cd06261">
    <property type="entry name" value="TM_PBP2"/>
    <property type="match status" value="1"/>
</dbReference>
<dbReference type="Pfam" id="PF00528">
    <property type="entry name" value="BPD_transp_1"/>
    <property type="match status" value="1"/>
</dbReference>
<dbReference type="InterPro" id="IPR035906">
    <property type="entry name" value="MetI-like_sf"/>
</dbReference>